<reference evidence="2" key="1">
    <citation type="submission" date="2021-05" db="EMBL/GenBank/DDBJ databases">
        <authorList>
            <person name="Alioto T."/>
            <person name="Alioto T."/>
            <person name="Gomez Garrido J."/>
        </authorList>
    </citation>
    <scope>NUCLEOTIDE SEQUENCE</scope>
</reference>
<evidence type="ECO:0000256" key="1">
    <source>
        <dbReference type="SAM" id="MobiDB-lite"/>
    </source>
</evidence>
<organism evidence="2">
    <name type="scientific">Culex pipiens</name>
    <name type="common">House mosquito</name>
    <dbReference type="NCBI Taxonomy" id="7175"/>
    <lineage>
        <taxon>Eukaryota</taxon>
        <taxon>Metazoa</taxon>
        <taxon>Ecdysozoa</taxon>
        <taxon>Arthropoda</taxon>
        <taxon>Hexapoda</taxon>
        <taxon>Insecta</taxon>
        <taxon>Pterygota</taxon>
        <taxon>Neoptera</taxon>
        <taxon>Endopterygota</taxon>
        <taxon>Diptera</taxon>
        <taxon>Nematocera</taxon>
        <taxon>Culicoidea</taxon>
        <taxon>Culicidae</taxon>
        <taxon>Culicinae</taxon>
        <taxon>Culicini</taxon>
        <taxon>Culex</taxon>
        <taxon>Culex</taxon>
    </lineage>
</organism>
<dbReference type="AlphaFoldDB" id="A0A8D8H4Z6"/>
<name>A0A8D8H4Z6_CULPI</name>
<sequence>MHCQLSFPQHQKLKNGRSCSSHFQPPDEKEPNSLSCLQIELPFPGQASEPVFQGVCKVDRSPAVSCIRMQAATSVLPPRHFSSETICCSIDGKPVRLICDLGV</sequence>
<dbReference type="EMBL" id="HBUE01197066">
    <property type="protein sequence ID" value="CAG6528116.1"/>
    <property type="molecule type" value="Transcribed_RNA"/>
</dbReference>
<proteinExistence type="predicted"/>
<evidence type="ECO:0000313" key="2">
    <source>
        <dbReference type="EMBL" id="CAG6528116.1"/>
    </source>
</evidence>
<accession>A0A8D8H4Z6</accession>
<protein>
    <submittedName>
        <fullName evidence="2">(northern house mosquito) hypothetical protein</fullName>
    </submittedName>
</protein>
<feature type="region of interest" description="Disordered" evidence="1">
    <location>
        <begin position="1"/>
        <end position="32"/>
    </location>
</feature>
<dbReference type="EMBL" id="HBUE01303092">
    <property type="protein sequence ID" value="CAG6579850.1"/>
    <property type="molecule type" value="Transcribed_RNA"/>
</dbReference>